<dbReference type="SUPFAM" id="SSF101116">
    <property type="entry name" value="Flagellar export chaperone FliS"/>
    <property type="match status" value="1"/>
</dbReference>
<dbReference type="Pfam" id="PF02561">
    <property type="entry name" value="FliS"/>
    <property type="match status" value="1"/>
</dbReference>
<dbReference type="EMBL" id="QNRQ01000001">
    <property type="protein sequence ID" value="RBP43274.1"/>
    <property type="molecule type" value="Genomic_DNA"/>
</dbReference>
<accession>A0A366HK91</accession>
<evidence type="ECO:0000256" key="1">
    <source>
        <dbReference type="ARBA" id="ARBA00004514"/>
    </source>
</evidence>
<evidence type="ECO:0000313" key="7">
    <source>
        <dbReference type="EMBL" id="RBP43274.1"/>
    </source>
</evidence>
<sequence length="145" mass="15585">MTYSLPQGARRPRSAQAYATIGLETQVLSASPEHLITLLFNGAQAAIAKARLYMQNGNIQGRGTAISKAIDIVDSGLKASVDREAGGELATNLTATYELIIRNLLLANLNADLEKLDLANRLLTEIGDAWRISVDPSRSEHAPSQ</sequence>
<organism evidence="7 8">
    <name type="scientific">Eoetvoesiella caeni</name>
    <dbReference type="NCBI Taxonomy" id="645616"/>
    <lineage>
        <taxon>Bacteria</taxon>
        <taxon>Pseudomonadati</taxon>
        <taxon>Pseudomonadota</taxon>
        <taxon>Betaproteobacteria</taxon>
        <taxon>Burkholderiales</taxon>
        <taxon>Alcaligenaceae</taxon>
        <taxon>Eoetvoesiella</taxon>
    </lineage>
</organism>
<keyword evidence="8" id="KW-1185">Reference proteome</keyword>
<protein>
    <recommendedName>
        <fullName evidence="6">Flagellar secretion chaperone FliS</fullName>
    </recommendedName>
</protein>
<evidence type="ECO:0000256" key="3">
    <source>
        <dbReference type="ARBA" id="ARBA00022490"/>
    </source>
</evidence>
<keyword evidence="5" id="KW-0143">Chaperone</keyword>
<keyword evidence="7" id="KW-0282">Flagellum</keyword>
<dbReference type="Gene3D" id="1.20.120.340">
    <property type="entry name" value="Flagellar protein FliS"/>
    <property type="match status" value="1"/>
</dbReference>
<dbReference type="InterPro" id="IPR036584">
    <property type="entry name" value="FliS_sf"/>
</dbReference>
<comment type="similarity">
    <text evidence="2 6">Belongs to the FliS family.</text>
</comment>
<dbReference type="PANTHER" id="PTHR34773:SF1">
    <property type="entry name" value="FLAGELLAR SECRETION CHAPERONE FLIS"/>
    <property type="match status" value="1"/>
</dbReference>
<dbReference type="AlphaFoldDB" id="A0A366HK91"/>
<comment type="subcellular location">
    <subcellularLocation>
        <location evidence="1 6">Cytoplasm</location>
        <location evidence="1 6">Cytosol</location>
    </subcellularLocation>
</comment>
<dbReference type="CDD" id="cd16098">
    <property type="entry name" value="FliS"/>
    <property type="match status" value="1"/>
</dbReference>
<dbReference type="PANTHER" id="PTHR34773">
    <property type="entry name" value="FLAGELLAR SECRETION CHAPERONE FLIS"/>
    <property type="match status" value="1"/>
</dbReference>
<reference evidence="7 8" key="1">
    <citation type="submission" date="2018-06" db="EMBL/GenBank/DDBJ databases">
        <title>Genomic Encyclopedia of Type Strains, Phase IV (KMG-IV): sequencing the most valuable type-strain genomes for metagenomic binning, comparative biology and taxonomic classification.</title>
        <authorList>
            <person name="Goeker M."/>
        </authorList>
    </citation>
    <scope>NUCLEOTIDE SEQUENCE [LARGE SCALE GENOMIC DNA]</scope>
    <source>
        <strain evidence="7 8">DSM 25520</strain>
    </source>
</reference>
<dbReference type="InterPro" id="IPR003713">
    <property type="entry name" value="FliS"/>
</dbReference>
<evidence type="ECO:0000256" key="6">
    <source>
        <dbReference type="PIRNR" id="PIRNR039090"/>
    </source>
</evidence>
<keyword evidence="7" id="KW-0966">Cell projection</keyword>
<dbReference type="OrthoDB" id="9792010at2"/>
<comment type="caution">
    <text evidence="7">The sequence shown here is derived from an EMBL/GenBank/DDBJ whole genome shotgun (WGS) entry which is preliminary data.</text>
</comment>
<dbReference type="NCBIfam" id="TIGR00208">
    <property type="entry name" value="fliS"/>
    <property type="match status" value="1"/>
</dbReference>
<keyword evidence="3 6" id="KW-0963">Cytoplasm</keyword>
<dbReference type="GO" id="GO:0071973">
    <property type="term" value="P:bacterial-type flagellum-dependent cell motility"/>
    <property type="evidence" value="ECO:0007669"/>
    <property type="project" value="TreeGrafter"/>
</dbReference>
<evidence type="ECO:0000256" key="4">
    <source>
        <dbReference type="ARBA" id="ARBA00022795"/>
    </source>
</evidence>
<dbReference type="GO" id="GO:0005829">
    <property type="term" value="C:cytosol"/>
    <property type="evidence" value="ECO:0007669"/>
    <property type="project" value="UniProtKB-SubCell"/>
</dbReference>
<gene>
    <name evidence="7" type="ORF">DFR37_101403</name>
</gene>
<keyword evidence="4 6" id="KW-1005">Bacterial flagellum biogenesis</keyword>
<name>A0A366HK91_9BURK</name>
<evidence type="ECO:0000256" key="2">
    <source>
        <dbReference type="ARBA" id="ARBA00008787"/>
    </source>
</evidence>
<evidence type="ECO:0000313" key="8">
    <source>
        <dbReference type="Proteomes" id="UP000253628"/>
    </source>
</evidence>
<evidence type="ECO:0000256" key="5">
    <source>
        <dbReference type="ARBA" id="ARBA00023186"/>
    </source>
</evidence>
<keyword evidence="7" id="KW-0969">Cilium</keyword>
<proteinExistence type="inferred from homology"/>
<dbReference type="GO" id="GO:0044780">
    <property type="term" value="P:bacterial-type flagellum assembly"/>
    <property type="evidence" value="ECO:0007669"/>
    <property type="project" value="InterPro"/>
</dbReference>
<dbReference type="PIRSF" id="PIRSF039090">
    <property type="entry name" value="Flis"/>
    <property type="match status" value="1"/>
</dbReference>
<dbReference type="Proteomes" id="UP000253628">
    <property type="component" value="Unassembled WGS sequence"/>
</dbReference>
<dbReference type="RefSeq" id="WP_113931564.1">
    <property type="nucleotide sequence ID" value="NZ_JACCEU010000001.1"/>
</dbReference>